<protein>
    <submittedName>
        <fullName evidence="2">Uncharacterized protein</fullName>
    </submittedName>
</protein>
<reference evidence="2 3" key="1">
    <citation type="submission" date="2019-07" db="EMBL/GenBank/DDBJ databases">
        <title>WGS assembly of Gossypium tomentosum.</title>
        <authorList>
            <person name="Chen Z.J."/>
            <person name="Sreedasyam A."/>
            <person name="Ando A."/>
            <person name="Song Q."/>
            <person name="De L."/>
            <person name="Hulse-Kemp A."/>
            <person name="Ding M."/>
            <person name="Ye W."/>
            <person name="Kirkbride R."/>
            <person name="Jenkins J."/>
            <person name="Plott C."/>
            <person name="Lovell J."/>
            <person name="Lin Y.-M."/>
            <person name="Vaughn R."/>
            <person name="Liu B."/>
            <person name="Li W."/>
            <person name="Simpson S."/>
            <person name="Scheffler B."/>
            <person name="Saski C."/>
            <person name="Grover C."/>
            <person name="Hu G."/>
            <person name="Conover J."/>
            <person name="Carlson J."/>
            <person name="Shu S."/>
            <person name="Boston L."/>
            <person name="Williams M."/>
            <person name="Peterson D."/>
            <person name="Mcgee K."/>
            <person name="Jones D."/>
            <person name="Wendel J."/>
            <person name="Stelly D."/>
            <person name="Grimwood J."/>
            <person name="Schmutz J."/>
        </authorList>
    </citation>
    <scope>NUCLEOTIDE SEQUENCE [LARGE SCALE GENOMIC DNA]</scope>
    <source>
        <strain evidence="2">7179.01</strain>
    </source>
</reference>
<keyword evidence="3" id="KW-1185">Reference proteome</keyword>
<feature type="compositionally biased region" description="Polar residues" evidence="1">
    <location>
        <begin position="25"/>
        <end position="48"/>
    </location>
</feature>
<name>A0A5D2NSH7_GOSTO</name>
<gene>
    <name evidence="2" type="ORF">ES332_A10G178000v1</name>
</gene>
<dbReference type="EMBL" id="CM017619">
    <property type="protein sequence ID" value="TYI06709.1"/>
    <property type="molecule type" value="Genomic_DNA"/>
</dbReference>
<evidence type="ECO:0000313" key="3">
    <source>
        <dbReference type="Proteomes" id="UP000322667"/>
    </source>
</evidence>
<dbReference type="Proteomes" id="UP000322667">
    <property type="component" value="Chromosome A10"/>
</dbReference>
<evidence type="ECO:0000256" key="1">
    <source>
        <dbReference type="SAM" id="MobiDB-lite"/>
    </source>
</evidence>
<proteinExistence type="predicted"/>
<evidence type="ECO:0000313" key="2">
    <source>
        <dbReference type="EMBL" id="TYI06709.1"/>
    </source>
</evidence>
<dbReference type="AlphaFoldDB" id="A0A5D2NSH7"/>
<organism evidence="2 3">
    <name type="scientific">Gossypium tomentosum</name>
    <name type="common">Hawaiian cotton</name>
    <name type="synonym">Gossypium sandvicense</name>
    <dbReference type="NCBI Taxonomy" id="34277"/>
    <lineage>
        <taxon>Eukaryota</taxon>
        <taxon>Viridiplantae</taxon>
        <taxon>Streptophyta</taxon>
        <taxon>Embryophyta</taxon>
        <taxon>Tracheophyta</taxon>
        <taxon>Spermatophyta</taxon>
        <taxon>Magnoliopsida</taxon>
        <taxon>eudicotyledons</taxon>
        <taxon>Gunneridae</taxon>
        <taxon>Pentapetalae</taxon>
        <taxon>rosids</taxon>
        <taxon>malvids</taxon>
        <taxon>Malvales</taxon>
        <taxon>Malvaceae</taxon>
        <taxon>Malvoideae</taxon>
        <taxon>Gossypium</taxon>
    </lineage>
</organism>
<feature type="region of interest" description="Disordered" evidence="1">
    <location>
        <begin position="1"/>
        <end position="65"/>
    </location>
</feature>
<sequence length="99" mass="11479">MCRTKFKTNPNIKTPIKTQHKPKAQQITQNLTHISQPNTQNIEPTQHPSSRRKSAPQASSPSRVRRAPTFRIVLYFMPRSHASEISARANNSRRFSFYF</sequence>
<accession>A0A5D2NSH7</accession>